<dbReference type="PROSITE" id="PS51358">
    <property type="entry name" value="NOP"/>
    <property type="match status" value="1"/>
</dbReference>
<dbReference type="InterPro" id="IPR027105">
    <property type="entry name" value="Prp31"/>
</dbReference>
<protein>
    <recommendedName>
        <fullName evidence="5">Nop domain-containing protein</fullName>
    </recommendedName>
</protein>
<gene>
    <name evidence="6" type="ORF">SCODWIG_01656</name>
</gene>
<dbReference type="InterPro" id="IPR036070">
    <property type="entry name" value="Nop_dom_sf"/>
</dbReference>
<proteinExistence type="predicted"/>
<feature type="region of interest" description="Disordered" evidence="4">
    <location>
        <begin position="327"/>
        <end position="349"/>
    </location>
</feature>
<dbReference type="PANTHER" id="PTHR13904:SF0">
    <property type="entry name" value="U4_U6 SMALL NUCLEAR RIBONUCLEOPROTEIN PRP31"/>
    <property type="match status" value="1"/>
</dbReference>
<dbReference type="SUPFAM" id="SSF89124">
    <property type="entry name" value="Nop domain"/>
    <property type="match status" value="1"/>
</dbReference>
<evidence type="ECO:0000313" key="6">
    <source>
        <dbReference type="EMBL" id="SSD59895.1"/>
    </source>
</evidence>
<name>A0A376B5D4_9ASCO</name>
<keyword evidence="2" id="KW-0539">Nucleus</keyword>
<dbReference type="Proteomes" id="UP000262825">
    <property type="component" value="Unassembled WGS sequence"/>
</dbReference>
<evidence type="ECO:0000259" key="5">
    <source>
        <dbReference type="PROSITE" id="PS51358"/>
    </source>
</evidence>
<dbReference type="GO" id="GO:0046540">
    <property type="term" value="C:U4/U6 x U5 tri-snRNP complex"/>
    <property type="evidence" value="ECO:0007669"/>
    <property type="project" value="InterPro"/>
</dbReference>
<evidence type="ECO:0000256" key="2">
    <source>
        <dbReference type="ARBA" id="ARBA00023242"/>
    </source>
</evidence>
<organism evidence="6 7">
    <name type="scientific">Saccharomycodes ludwigii</name>
    <dbReference type="NCBI Taxonomy" id="36035"/>
    <lineage>
        <taxon>Eukaryota</taxon>
        <taxon>Fungi</taxon>
        <taxon>Dikarya</taxon>
        <taxon>Ascomycota</taxon>
        <taxon>Saccharomycotina</taxon>
        <taxon>Saccharomycetes</taxon>
        <taxon>Saccharomycodales</taxon>
        <taxon>Saccharomycodaceae</taxon>
        <taxon>Saccharomycodes</taxon>
    </lineage>
</organism>
<evidence type="ECO:0000313" key="7">
    <source>
        <dbReference type="Proteomes" id="UP000262825"/>
    </source>
</evidence>
<feature type="compositionally biased region" description="Basic and acidic residues" evidence="4">
    <location>
        <begin position="18"/>
        <end position="27"/>
    </location>
</feature>
<feature type="region of interest" description="Disordered" evidence="4">
    <location>
        <begin position="1"/>
        <end position="27"/>
    </location>
</feature>
<dbReference type="OrthoDB" id="4771285at2759"/>
<reference evidence="7" key="1">
    <citation type="submission" date="2018-06" db="EMBL/GenBank/DDBJ databases">
        <authorList>
            <person name="Guldener U."/>
        </authorList>
    </citation>
    <scope>NUCLEOTIDE SEQUENCE [LARGE SCALE GENOMIC DNA]</scope>
    <source>
        <strain evidence="7">UTAD17</strain>
    </source>
</reference>
<dbReference type="GO" id="GO:0005687">
    <property type="term" value="C:U4 snRNP"/>
    <property type="evidence" value="ECO:0007669"/>
    <property type="project" value="TreeGrafter"/>
</dbReference>
<dbReference type="GO" id="GO:0000244">
    <property type="term" value="P:spliceosomal tri-snRNP complex assembly"/>
    <property type="evidence" value="ECO:0007669"/>
    <property type="project" value="InterPro"/>
</dbReference>
<dbReference type="Pfam" id="PF01798">
    <property type="entry name" value="Nop"/>
    <property type="match status" value="1"/>
</dbReference>
<dbReference type="Gene3D" id="1.10.246.90">
    <property type="entry name" value="Nop domain"/>
    <property type="match status" value="1"/>
</dbReference>
<dbReference type="EMBL" id="UFAJ01000227">
    <property type="protein sequence ID" value="SSD59895.1"/>
    <property type="molecule type" value="Genomic_DNA"/>
</dbReference>
<dbReference type="Pfam" id="PF09785">
    <property type="entry name" value="Prp31_C"/>
    <property type="match status" value="1"/>
</dbReference>
<keyword evidence="7" id="KW-1185">Reference proteome</keyword>
<comment type="subcellular location">
    <subcellularLocation>
        <location evidence="1">Nucleus</location>
    </subcellularLocation>
</comment>
<evidence type="ECO:0000256" key="3">
    <source>
        <dbReference type="ARBA" id="ARBA00023274"/>
    </source>
</evidence>
<dbReference type="InterPro" id="IPR002687">
    <property type="entry name" value="Nop_dom"/>
</dbReference>
<dbReference type="AlphaFoldDB" id="A0A376B5D4"/>
<dbReference type="PANTHER" id="PTHR13904">
    <property type="entry name" value="PRE-MRNA SPLICING FACTOR PRP31"/>
    <property type="match status" value="1"/>
</dbReference>
<sequence>MSLLDELNNDFDSNNENESEKETQENIEIEDHLKVDNHDTLSPMTFEEKSLFGFLKDYENTTLNNNSNFIFKYEKDILNIIDKPLHEEADLYLLTESLTVFKDQIFTLYKDLLASYNYSQELSSILDNDPEKFCQTLELLINNKSKEVPDGSCLLNTSTLTKEQVLLVTLQLQNMPPITNNSLKTQLGALINKILKLCELQKKITNFIKIHSMKVTPNLCNLVGPTIASQLISHGSNLKQLSLMPSSNLITLGQDGKQKKSILYYSSFVQEQNDDMWRKKALRILGGKCSLALRVDYLKSNTDGKLGLQWKKELENKIEKLSTPSNVTKIKPLPVPHDNSKKKRRGGRKLKKIKERYRLSYVQQLANKMAFGKEEKSVLNSFGEEVGLGLSTSRTALVNNSNNVGDFGLSKKMKKRLREESDKVKKYMLDKGDSFVLENPDTESKDNRAVNGNIVSSKKKDGTAVQDTKDGFDSWYNKFT</sequence>
<feature type="domain" description="Nop" evidence="5">
    <location>
        <begin position="215"/>
        <end position="323"/>
    </location>
</feature>
<accession>A0A376B5D4</accession>
<dbReference type="GO" id="GO:0071011">
    <property type="term" value="C:precatalytic spliceosome"/>
    <property type="evidence" value="ECO:0007669"/>
    <property type="project" value="TreeGrafter"/>
</dbReference>
<dbReference type="VEuPathDB" id="FungiDB:SCODWIG_01656"/>
<feature type="compositionally biased region" description="Basic residues" evidence="4">
    <location>
        <begin position="340"/>
        <end position="349"/>
    </location>
</feature>
<feature type="compositionally biased region" description="Acidic residues" evidence="4">
    <location>
        <begin position="7"/>
        <end position="17"/>
    </location>
</feature>
<feature type="region of interest" description="Disordered" evidence="4">
    <location>
        <begin position="438"/>
        <end position="473"/>
    </location>
</feature>
<dbReference type="InterPro" id="IPR042239">
    <property type="entry name" value="Nop_C"/>
</dbReference>
<evidence type="ECO:0000256" key="1">
    <source>
        <dbReference type="ARBA" id="ARBA00004123"/>
    </source>
</evidence>
<feature type="compositionally biased region" description="Basic and acidic residues" evidence="4">
    <location>
        <begin position="458"/>
        <end position="472"/>
    </location>
</feature>
<evidence type="ECO:0000256" key="4">
    <source>
        <dbReference type="SAM" id="MobiDB-lite"/>
    </source>
</evidence>
<keyword evidence="3" id="KW-0687">Ribonucleoprotein</keyword>
<dbReference type="InterPro" id="IPR019175">
    <property type="entry name" value="Prp31_C"/>
</dbReference>